<dbReference type="GO" id="GO:0062129">
    <property type="term" value="C:chitin-based extracellular matrix"/>
    <property type="evidence" value="ECO:0007669"/>
    <property type="project" value="TreeGrafter"/>
</dbReference>
<evidence type="ECO:0000313" key="6">
    <source>
        <dbReference type="Proteomes" id="UP000838756"/>
    </source>
</evidence>
<name>A0A8S4RJS5_9NEOP</name>
<feature type="chain" id="PRO_5035900254" evidence="4">
    <location>
        <begin position="16"/>
        <end position="127"/>
    </location>
</feature>
<dbReference type="InterPro" id="IPR050468">
    <property type="entry name" value="Cuticle_Struct_Prot"/>
</dbReference>
<proteinExistence type="predicted"/>
<dbReference type="Proteomes" id="UP000838756">
    <property type="component" value="Unassembled WGS sequence"/>
</dbReference>
<dbReference type="AlphaFoldDB" id="A0A8S4RJS5"/>
<accession>A0A8S4RJS5</accession>
<comment type="caution">
    <text evidence="5">The sequence shown here is derived from an EMBL/GenBank/DDBJ whole genome shotgun (WGS) entry which is preliminary data.</text>
</comment>
<keyword evidence="6" id="KW-1185">Reference proteome</keyword>
<dbReference type="PANTHER" id="PTHR10380">
    <property type="entry name" value="CUTICLE PROTEIN"/>
    <property type="match status" value="1"/>
</dbReference>
<evidence type="ECO:0000313" key="5">
    <source>
        <dbReference type="EMBL" id="CAH2237037.1"/>
    </source>
</evidence>
<feature type="signal peptide" evidence="4">
    <location>
        <begin position="1"/>
        <end position="15"/>
    </location>
</feature>
<evidence type="ECO:0000256" key="3">
    <source>
        <dbReference type="PROSITE-ProRule" id="PRU00497"/>
    </source>
</evidence>
<protein>
    <submittedName>
        <fullName evidence="5">Jg9529 protein</fullName>
    </submittedName>
</protein>
<evidence type="ECO:0000256" key="2">
    <source>
        <dbReference type="ARBA" id="ARBA00022729"/>
    </source>
</evidence>
<reference evidence="5" key="1">
    <citation type="submission" date="2022-03" db="EMBL/GenBank/DDBJ databases">
        <authorList>
            <person name="Lindestad O."/>
        </authorList>
    </citation>
    <scope>NUCLEOTIDE SEQUENCE</scope>
</reference>
<dbReference type="EMBL" id="CAKXAJ010025241">
    <property type="protein sequence ID" value="CAH2237037.1"/>
    <property type="molecule type" value="Genomic_DNA"/>
</dbReference>
<sequence length="127" mass="13556">MKTIIILSLVAVALAAPPSSQEPIQILSQESDINPDGSFKYTYETSNGISSSANGELRNIGAEEPALQIQGQFKYPSEDGQEISLTYIANENGYVPQGSILPTPHPIPADIQRALDYLATAPPQTGN</sequence>
<dbReference type="OrthoDB" id="6493579at2759"/>
<gene>
    <name evidence="5" type="primary">jg9529</name>
    <name evidence="5" type="ORF">PAEG_LOCUS14353</name>
</gene>
<organism evidence="5 6">
    <name type="scientific">Pararge aegeria aegeria</name>
    <dbReference type="NCBI Taxonomy" id="348720"/>
    <lineage>
        <taxon>Eukaryota</taxon>
        <taxon>Metazoa</taxon>
        <taxon>Ecdysozoa</taxon>
        <taxon>Arthropoda</taxon>
        <taxon>Hexapoda</taxon>
        <taxon>Insecta</taxon>
        <taxon>Pterygota</taxon>
        <taxon>Neoptera</taxon>
        <taxon>Endopterygota</taxon>
        <taxon>Lepidoptera</taxon>
        <taxon>Glossata</taxon>
        <taxon>Ditrysia</taxon>
        <taxon>Papilionoidea</taxon>
        <taxon>Nymphalidae</taxon>
        <taxon>Satyrinae</taxon>
        <taxon>Satyrini</taxon>
        <taxon>Parargina</taxon>
        <taxon>Pararge</taxon>
    </lineage>
</organism>
<dbReference type="Pfam" id="PF00379">
    <property type="entry name" value="Chitin_bind_4"/>
    <property type="match status" value="1"/>
</dbReference>
<dbReference type="PROSITE" id="PS00233">
    <property type="entry name" value="CHIT_BIND_RR_1"/>
    <property type="match status" value="1"/>
</dbReference>
<dbReference type="InterPro" id="IPR000618">
    <property type="entry name" value="Insect_cuticle"/>
</dbReference>
<dbReference type="PRINTS" id="PR00947">
    <property type="entry name" value="CUTICLE"/>
</dbReference>
<keyword evidence="1 3" id="KW-0193">Cuticle</keyword>
<dbReference type="PANTHER" id="PTHR10380:SF173">
    <property type="entry name" value="CUTICULAR PROTEIN 47EF, ISOFORM C-RELATED"/>
    <property type="match status" value="1"/>
</dbReference>
<evidence type="ECO:0000256" key="4">
    <source>
        <dbReference type="SAM" id="SignalP"/>
    </source>
</evidence>
<dbReference type="InterPro" id="IPR031311">
    <property type="entry name" value="CHIT_BIND_RR_consensus"/>
</dbReference>
<evidence type="ECO:0000256" key="1">
    <source>
        <dbReference type="ARBA" id="ARBA00022460"/>
    </source>
</evidence>
<dbReference type="PROSITE" id="PS51155">
    <property type="entry name" value="CHIT_BIND_RR_2"/>
    <property type="match status" value="1"/>
</dbReference>
<dbReference type="GO" id="GO:0008010">
    <property type="term" value="F:structural constituent of chitin-based larval cuticle"/>
    <property type="evidence" value="ECO:0007669"/>
    <property type="project" value="TreeGrafter"/>
</dbReference>
<keyword evidence="2 4" id="KW-0732">Signal</keyword>